<comment type="caution">
    <text evidence="1">The sequence shown here is derived from an EMBL/GenBank/DDBJ whole genome shotgun (WGS) entry which is preliminary data.</text>
</comment>
<accession>A0A9W6LQ34</accession>
<dbReference type="Proteomes" id="UP001144323">
    <property type="component" value="Unassembled WGS sequence"/>
</dbReference>
<sequence length="74" mass="8664">MHDDSGIPAQPAIRLSRRVANTRKLPYRKNMSRPSQSKLFQPTLDELQRNEYFNKRALQDIVIARTPVKYAPLR</sequence>
<evidence type="ECO:0000313" key="2">
    <source>
        <dbReference type="Proteomes" id="UP001144323"/>
    </source>
</evidence>
<organism evidence="1 2">
    <name type="scientific">Methylocystis echinoides</name>
    <dbReference type="NCBI Taxonomy" id="29468"/>
    <lineage>
        <taxon>Bacteria</taxon>
        <taxon>Pseudomonadati</taxon>
        <taxon>Pseudomonadota</taxon>
        <taxon>Alphaproteobacteria</taxon>
        <taxon>Hyphomicrobiales</taxon>
        <taxon>Methylocystaceae</taxon>
        <taxon>Methylocystis</taxon>
    </lineage>
</organism>
<gene>
    <name evidence="1" type="ORF">LMG27198_01250</name>
</gene>
<name>A0A9W6LQ34_9HYPH</name>
<reference evidence="1" key="1">
    <citation type="journal article" date="2023" name="Int. J. Syst. Evol. Microbiol.">
        <title>Methylocystis iwaonis sp. nov., a type II methane-oxidizing bacterium from surface soil of a rice paddy field in Japan, and emended description of the genus Methylocystis (ex Whittenbury et al. 1970) Bowman et al. 1993.</title>
        <authorList>
            <person name="Kaise H."/>
            <person name="Sawadogo J.B."/>
            <person name="Alam M.S."/>
            <person name="Ueno C."/>
            <person name="Dianou D."/>
            <person name="Shinjo R."/>
            <person name="Asakawa S."/>
        </authorList>
    </citation>
    <scope>NUCLEOTIDE SEQUENCE</scope>
    <source>
        <strain evidence="1">LMG27198</strain>
    </source>
</reference>
<evidence type="ECO:0000313" key="1">
    <source>
        <dbReference type="EMBL" id="GLI91133.1"/>
    </source>
</evidence>
<protein>
    <submittedName>
        <fullName evidence="1">Uncharacterized protein</fullName>
    </submittedName>
</protein>
<dbReference type="EMBL" id="BSEC01000001">
    <property type="protein sequence ID" value="GLI91133.1"/>
    <property type="molecule type" value="Genomic_DNA"/>
</dbReference>
<keyword evidence="2" id="KW-1185">Reference proteome</keyword>
<proteinExistence type="predicted"/>
<dbReference type="AlphaFoldDB" id="A0A9W6LQ34"/>